<reference evidence="1" key="1">
    <citation type="submission" date="2023-03" db="EMBL/GenBank/DDBJ databases">
        <title>Massive genome expansion in bonnet fungi (Mycena s.s.) driven by repeated elements and novel gene families across ecological guilds.</title>
        <authorList>
            <consortium name="Lawrence Berkeley National Laboratory"/>
            <person name="Harder C.B."/>
            <person name="Miyauchi S."/>
            <person name="Viragh M."/>
            <person name="Kuo A."/>
            <person name="Thoen E."/>
            <person name="Andreopoulos B."/>
            <person name="Lu D."/>
            <person name="Skrede I."/>
            <person name="Drula E."/>
            <person name="Henrissat B."/>
            <person name="Morin E."/>
            <person name="Kohler A."/>
            <person name="Barry K."/>
            <person name="LaButti K."/>
            <person name="Morin E."/>
            <person name="Salamov A."/>
            <person name="Lipzen A."/>
            <person name="Mereny Z."/>
            <person name="Hegedus B."/>
            <person name="Baldrian P."/>
            <person name="Stursova M."/>
            <person name="Weitz H."/>
            <person name="Taylor A."/>
            <person name="Grigoriev I.V."/>
            <person name="Nagy L.G."/>
            <person name="Martin F."/>
            <person name="Kauserud H."/>
        </authorList>
    </citation>
    <scope>NUCLEOTIDE SEQUENCE</scope>
    <source>
        <strain evidence="1">CBHHK173m</strain>
    </source>
</reference>
<gene>
    <name evidence="1" type="ORF">B0H15DRAFT_955595</name>
</gene>
<organism evidence="1 2">
    <name type="scientific">Mycena belliarum</name>
    <dbReference type="NCBI Taxonomy" id="1033014"/>
    <lineage>
        <taxon>Eukaryota</taxon>
        <taxon>Fungi</taxon>
        <taxon>Dikarya</taxon>
        <taxon>Basidiomycota</taxon>
        <taxon>Agaricomycotina</taxon>
        <taxon>Agaricomycetes</taxon>
        <taxon>Agaricomycetidae</taxon>
        <taxon>Agaricales</taxon>
        <taxon>Marasmiineae</taxon>
        <taxon>Mycenaceae</taxon>
        <taxon>Mycena</taxon>
    </lineage>
</organism>
<evidence type="ECO:0000313" key="2">
    <source>
        <dbReference type="Proteomes" id="UP001222325"/>
    </source>
</evidence>
<evidence type="ECO:0000313" key="1">
    <source>
        <dbReference type="EMBL" id="KAJ7076581.1"/>
    </source>
</evidence>
<comment type="caution">
    <text evidence="1">The sequence shown here is derived from an EMBL/GenBank/DDBJ whole genome shotgun (WGS) entry which is preliminary data.</text>
</comment>
<proteinExistence type="predicted"/>
<keyword evidence="2" id="KW-1185">Reference proteome</keyword>
<dbReference type="EMBL" id="JARJCN010000080">
    <property type="protein sequence ID" value="KAJ7076581.1"/>
    <property type="molecule type" value="Genomic_DNA"/>
</dbReference>
<accession>A0AAD6TWA0</accession>
<dbReference type="AlphaFoldDB" id="A0AAD6TWA0"/>
<dbReference type="Proteomes" id="UP001222325">
    <property type="component" value="Unassembled WGS sequence"/>
</dbReference>
<protein>
    <submittedName>
        <fullName evidence="1">Uncharacterized protein</fullName>
    </submittedName>
</protein>
<name>A0AAD6TWA0_9AGAR</name>
<sequence length="152" mass="16819">MSPVIEPEPHQPGAPSIAFENATTFAAADDIVEHDDDATLVETETRAVGVGLEGNNRAFFDDVFRDTRAFIDEYNDISTAHPYAFDVPGGDRMYAGELGVYPAWNQSDGRAGSTYNSTFRPVAGSTSARPANFERVKHALRNFAKRLRRFFK</sequence>